<dbReference type="EMBL" id="LNIX01000005">
    <property type="protein sequence ID" value="OXA54940.1"/>
    <property type="molecule type" value="Genomic_DNA"/>
</dbReference>
<keyword evidence="1" id="KW-1133">Transmembrane helix</keyword>
<protein>
    <submittedName>
        <fullName evidence="2">Uncharacterized protein</fullName>
    </submittedName>
</protein>
<organism evidence="2 3">
    <name type="scientific">Folsomia candida</name>
    <name type="common">Springtail</name>
    <dbReference type="NCBI Taxonomy" id="158441"/>
    <lineage>
        <taxon>Eukaryota</taxon>
        <taxon>Metazoa</taxon>
        <taxon>Ecdysozoa</taxon>
        <taxon>Arthropoda</taxon>
        <taxon>Hexapoda</taxon>
        <taxon>Collembola</taxon>
        <taxon>Entomobryomorpha</taxon>
        <taxon>Isotomoidea</taxon>
        <taxon>Isotomidae</taxon>
        <taxon>Proisotominae</taxon>
        <taxon>Folsomia</taxon>
    </lineage>
</organism>
<gene>
    <name evidence="2" type="ORF">Fcan01_10091</name>
</gene>
<feature type="transmembrane region" description="Helical" evidence="1">
    <location>
        <begin position="388"/>
        <end position="413"/>
    </location>
</feature>
<evidence type="ECO:0000256" key="1">
    <source>
        <dbReference type="SAM" id="Phobius"/>
    </source>
</evidence>
<accession>A0A226EBW6</accession>
<feature type="transmembrane region" description="Helical" evidence="1">
    <location>
        <begin position="486"/>
        <end position="509"/>
    </location>
</feature>
<comment type="caution">
    <text evidence="2">The sequence shown here is derived from an EMBL/GenBank/DDBJ whole genome shotgun (WGS) entry which is preliminary data.</text>
</comment>
<name>A0A226EBW6_FOLCA</name>
<feature type="transmembrane region" description="Helical" evidence="1">
    <location>
        <begin position="99"/>
        <end position="115"/>
    </location>
</feature>
<feature type="transmembrane region" description="Helical" evidence="1">
    <location>
        <begin position="265"/>
        <end position="284"/>
    </location>
</feature>
<proteinExistence type="predicted"/>
<dbReference type="AlphaFoldDB" id="A0A226EBW6"/>
<feature type="transmembrane region" description="Helical" evidence="1">
    <location>
        <begin position="235"/>
        <end position="259"/>
    </location>
</feature>
<evidence type="ECO:0000313" key="3">
    <source>
        <dbReference type="Proteomes" id="UP000198287"/>
    </source>
</evidence>
<dbReference type="Proteomes" id="UP000198287">
    <property type="component" value="Unassembled WGS sequence"/>
</dbReference>
<keyword evidence="1" id="KW-0812">Transmembrane</keyword>
<keyword evidence="3" id="KW-1185">Reference proteome</keyword>
<reference evidence="2 3" key="1">
    <citation type="submission" date="2015-12" db="EMBL/GenBank/DDBJ databases">
        <title>The genome of Folsomia candida.</title>
        <authorList>
            <person name="Faddeeva A."/>
            <person name="Derks M.F."/>
            <person name="Anvar Y."/>
            <person name="Smit S."/>
            <person name="Van Straalen N."/>
            <person name="Roelofs D."/>
        </authorList>
    </citation>
    <scope>NUCLEOTIDE SEQUENCE [LARGE SCALE GENOMIC DNA]</scope>
    <source>
        <strain evidence="2 3">VU population</strain>
        <tissue evidence="2">Whole body</tissue>
    </source>
</reference>
<feature type="transmembrane region" description="Helical" evidence="1">
    <location>
        <begin position="323"/>
        <end position="344"/>
    </location>
</feature>
<feature type="transmembrane region" description="Helical" evidence="1">
    <location>
        <begin position="452"/>
        <end position="474"/>
    </location>
</feature>
<feature type="transmembrane region" description="Helical" evidence="1">
    <location>
        <begin position="356"/>
        <end position="376"/>
    </location>
</feature>
<feature type="transmembrane region" description="Helical" evidence="1">
    <location>
        <begin position="41"/>
        <end position="62"/>
    </location>
</feature>
<evidence type="ECO:0000313" key="2">
    <source>
        <dbReference type="EMBL" id="OXA54940.1"/>
    </source>
</evidence>
<feature type="transmembrane region" description="Helical" evidence="1">
    <location>
        <begin position="135"/>
        <end position="161"/>
    </location>
</feature>
<feature type="transmembrane region" description="Helical" evidence="1">
    <location>
        <begin position="566"/>
        <end position="583"/>
    </location>
</feature>
<sequence length="584" mass="66477">MSEFKKALDALEQSTGYYWTAPLQWDHRQGKLAYIPPSRKLLPWLMVLLLCGNQIMASWVVLGLQLFGLVNLPMLNILIVFGIGGLEGFAFLVEMAKVLAGKLIAFVFVVGYWTSPLEWNRRQGKVLHWFSSTKLLPWLIVLLFCGFQVLTCSLLLGLQFFGLVQLPMVNILFFLGVWALQGIAFLVEMAKLLCGRIAAQVFGEFLVIDKRSKEAPLEWNHRQGKLSYIPPCRKLISWLTVLLFCGIQIWLVLGLQLFGLAHLPMLNILIVFGIGGLQGFAFVVEMTKLLAGKIIAFVFGELLNLEKHWKEDLQKQKSSTSGLGTYLISIYYYIGIFPYISVPFEIYFKFDQFSQIYLFLISTKIIPAYGIVPNMAKLIQLFFSFTSIFCYIFAAGAFSGLLTLFTISGTIILQCLSDFENCMRAKSPLLRSSKILKGYTILEIILAITHEMISSLVLVLMTVGAITELVCNFMSIKMRHKILMPFYLMFPSMAVMIGITIQILLPFGVNVYEVANLLKQGYKKNLRFEGDIKYMKRRVRAIWVLRVYGGLLQFDMYALKRSTKSIYFYNILIYTINVCLTVDV</sequence>
<feature type="transmembrane region" description="Helical" evidence="1">
    <location>
        <begin position="74"/>
        <end position="93"/>
    </location>
</feature>
<feature type="transmembrane region" description="Helical" evidence="1">
    <location>
        <begin position="167"/>
        <end position="187"/>
    </location>
</feature>
<keyword evidence="1" id="KW-0472">Membrane</keyword>